<dbReference type="InterPro" id="IPR000873">
    <property type="entry name" value="AMP-dep_synth/lig_dom"/>
</dbReference>
<comment type="caution">
    <text evidence="3">The sequence shown here is derived from an EMBL/GenBank/DDBJ whole genome shotgun (WGS) entry which is preliminary data.</text>
</comment>
<proteinExistence type="predicted"/>
<organism evidence="3 4">
    <name type="scientific">Hydnum rufescens UP504</name>
    <dbReference type="NCBI Taxonomy" id="1448309"/>
    <lineage>
        <taxon>Eukaryota</taxon>
        <taxon>Fungi</taxon>
        <taxon>Dikarya</taxon>
        <taxon>Basidiomycota</taxon>
        <taxon>Agaricomycotina</taxon>
        <taxon>Agaricomycetes</taxon>
        <taxon>Cantharellales</taxon>
        <taxon>Hydnaceae</taxon>
        <taxon>Hydnum</taxon>
    </lineage>
</organism>
<feature type="domain" description="AMP-dependent synthetase/ligase" evidence="1">
    <location>
        <begin position="86"/>
        <end position="476"/>
    </location>
</feature>
<dbReference type="PANTHER" id="PTHR43201:SF30">
    <property type="entry name" value="AMP-DEPENDENT SYNTHETASE_LIGASE DOMAIN-CONTAINING PROTEIN"/>
    <property type="match status" value="1"/>
</dbReference>
<evidence type="ECO:0000313" key="4">
    <source>
        <dbReference type="Proteomes" id="UP000886523"/>
    </source>
</evidence>
<evidence type="ECO:0000259" key="1">
    <source>
        <dbReference type="Pfam" id="PF00501"/>
    </source>
</evidence>
<gene>
    <name evidence="3" type="ORF">BS47DRAFT_1332125</name>
</gene>
<name>A0A9P6APZ5_9AGAM</name>
<accession>A0A9P6APZ5</accession>
<evidence type="ECO:0000313" key="3">
    <source>
        <dbReference type="EMBL" id="KAF9509763.1"/>
    </source>
</evidence>
<dbReference type="SUPFAM" id="SSF56801">
    <property type="entry name" value="Acetyl-CoA synthetase-like"/>
    <property type="match status" value="1"/>
</dbReference>
<dbReference type="Gene3D" id="3.40.50.12780">
    <property type="entry name" value="N-terminal domain of ligase-like"/>
    <property type="match status" value="1"/>
</dbReference>
<reference evidence="3" key="1">
    <citation type="journal article" date="2020" name="Nat. Commun.">
        <title>Large-scale genome sequencing of mycorrhizal fungi provides insights into the early evolution of symbiotic traits.</title>
        <authorList>
            <person name="Miyauchi S."/>
            <person name="Kiss E."/>
            <person name="Kuo A."/>
            <person name="Drula E."/>
            <person name="Kohler A."/>
            <person name="Sanchez-Garcia M."/>
            <person name="Morin E."/>
            <person name="Andreopoulos B."/>
            <person name="Barry K.W."/>
            <person name="Bonito G."/>
            <person name="Buee M."/>
            <person name="Carver A."/>
            <person name="Chen C."/>
            <person name="Cichocki N."/>
            <person name="Clum A."/>
            <person name="Culley D."/>
            <person name="Crous P.W."/>
            <person name="Fauchery L."/>
            <person name="Girlanda M."/>
            <person name="Hayes R.D."/>
            <person name="Keri Z."/>
            <person name="LaButti K."/>
            <person name="Lipzen A."/>
            <person name="Lombard V."/>
            <person name="Magnuson J."/>
            <person name="Maillard F."/>
            <person name="Murat C."/>
            <person name="Nolan M."/>
            <person name="Ohm R.A."/>
            <person name="Pangilinan J."/>
            <person name="Pereira M.F."/>
            <person name="Perotto S."/>
            <person name="Peter M."/>
            <person name="Pfister S."/>
            <person name="Riley R."/>
            <person name="Sitrit Y."/>
            <person name="Stielow J.B."/>
            <person name="Szollosi G."/>
            <person name="Zifcakova L."/>
            <person name="Stursova M."/>
            <person name="Spatafora J.W."/>
            <person name="Tedersoo L."/>
            <person name="Vaario L.M."/>
            <person name="Yamada A."/>
            <person name="Yan M."/>
            <person name="Wang P."/>
            <person name="Xu J."/>
            <person name="Bruns T."/>
            <person name="Baldrian P."/>
            <person name="Vilgalys R."/>
            <person name="Dunand C."/>
            <person name="Henrissat B."/>
            <person name="Grigoriev I.V."/>
            <person name="Hibbett D."/>
            <person name="Nagy L.G."/>
            <person name="Martin F.M."/>
        </authorList>
    </citation>
    <scope>NUCLEOTIDE SEQUENCE</scope>
    <source>
        <strain evidence="3">UP504</strain>
    </source>
</reference>
<dbReference type="EMBL" id="MU129029">
    <property type="protein sequence ID" value="KAF9509763.1"/>
    <property type="molecule type" value="Genomic_DNA"/>
</dbReference>
<dbReference type="Proteomes" id="UP000886523">
    <property type="component" value="Unassembled WGS sequence"/>
</dbReference>
<dbReference type="OrthoDB" id="10253115at2759"/>
<dbReference type="GO" id="GO:0031956">
    <property type="term" value="F:medium-chain fatty acid-CoA ligase activity"/>
    <property type="evidence" value="ECO:0007669"/>
    <property type="project" value="TreeGrafter"/>
</dbReference>
<dbReference type="InterPro" id="IPR045851">
    <property type="entry name" value="AMP-bd_C_sf"/>
</dbReference>
<sequence length="663" mass="72795">MSLPGLTIFTRTCKPWRLAGKRHAHTSRSLATSLVRGPTNPPLLLDTLPQFFADIVREHSSNIALISAHEGPRPYGGPLSVSGSNNRYLRWSYEQMDQHVAALARGMLEIGVKKGDRVGVIMGSCSAYATLQWAAARIGAILVTINPAYRINEIIDSMKLVGVSTLFINPRLRSSNYVRLLAEALPVFASSPGSVDPALPCLRNLVVADNIPMSGVFQAELSNIPPAIDFRDIFMWREDNPYSTKLQAISDSLDADDVINLQFTSGTTGLPKAVSLSHRNLLNNAYSIGRCMRLTSQDKICNVPPLFHCFGLVLGNLASWVHASTIVYASESYSARAILDTLEAEKCTGVHGVPTHFLGLLDEIDREARQEGGKTWNLSSVRTGIASGTTIPMDLMHQLIDKLKLNELTIAYGMTETSPVSFQTVPEDPMIKRTETVGRVQPHASAMIVDANNNIVPVGEPGELCISGYLIHKGYWNNPEQTASSLKRVPNPEGEGETEWMHTGDLAILDEEGYLRIVGRIKDTIIRGGENLFPVRIENTLSTHPGIREAAVIAVPDDVFGEVVGAWVVRDPSHADSHDLTSRDVRSIVAEGMNPQNAPAWVWFVGEGEVKASGYHELPKTGSGKIQKNILREWSRELAKRGLDAFRFLGARQRLLPPIWPQE</sequence>
<evidence type="ECO:0000259" key="2">
    <source>
        <dbReference type="Pfam" id="PF13193"/>
    </source>
</evidence>
<dbReference type="InterPro" id="IPR025110">
    <property type="entry name" value="AMP-bd_C"/>
</dbReference>
<dbReference type="InterPro" id="IPR020845">
    <property type="entry name" value="AMP-binding_CS"/>
</dbReference>
<dbReference type="Gene3D" id="3.30.300.30">
    <property type="match status" value="1"/>
</dbReference>
<keyword evidence="4" id="KW-1185">Reference proteome</keyword>
<dbReference type="Pfam" id="PF00501">
    <property type="entry name" value="AMP-binding"/>
    <property type="match status" value="1"/>
</dbReference>
<protein>
    <recommendedName>
        <fullName evidence="5">Acetyl-CoA synthetase-like protein</fullName>
    </recommendedName>
</protein>
<feature type="domain" description="AMP-binding enzyme C-terminal" evidence="2">
    <location>
        <begin position="537"/>
        <end position="625"/>
    </location>
</feature>
<dbReference type="AlphaFoldDB" id="A0A9P6APZ5"/>
<dbReference type="PANTHER" id="PTHR43201">
    <property type="entry name" value="ACYL-COA SYNTHETASE"/>
    <property type="match status" value="1"/>
</dbReference>
<dbReference type="PROSITE" id="PS00455">
    <property type="entry name" value="AMP_BINDING"/>
    <property type="match status" value="1"/>
</dbReference>
<dbReference type="GO" id="GO:0006631">
    <property type="term" value="P:fatty acid metabolic process"/>
    <property type="evidence" value="ECO:0007669"/>
    <property type="project" value="TreeGrafter"/>
</dbReference>
<evidence type="ECO:0008006" key="5">
    <source>
        <dbReference type="Google" id="ProtNLM"/>
    </source>
</evidence>
<dbReference type="Pfam" id="PF13193">
    <property type="entry name" value="AMP-binding_C"/>
    <property type="match status" value="1"/>
</dbReference>
<dbReference type="InterPro" id="IPR042099">
    <property type="entry name" value="ANL_N_sf"/>
</dbReference>